<organism evidence="2 3">
    <name type="scientific">Pseudaminobacter salicylatoxidans</name>
    <dbReference type="NCBI Taxonomy" id="93369"/>
    <lineage>
        <taxon>Bacteria</taxon>
        <taxon>Pseudomonadati</taxon>
        <taxon>Pseudomonadota</taxon>
        <taxon>Alphaproteobacteria</taxon>
        <taxon>Hyphomicrobiales</taxon>
        <taxon>Phyllobacteriaceae</taxon>
        <taxon>Pseudaminobacter</taxon>
    </lineage>
</organism>
<accession>A0A316C2A9</accession>
<evidence type="ECO:0000313" key="3">
    <source>
        <dbReference type="Proteomes" id="UP000245396"/>
    </source>
</evidence>
<evidence type="ECO:0000313" key="2">
    <source>
        <dbReference type="EMBL" id="PWJ81487.1"/>
    </source>
</evidence>
<sequence>MNIAYDTLGYSKALQKAGIPAKQADAHAEAVRDHVMPEIATKADISELRNSMKVDLQRLESLIERQTLQLTVRLGGMVIAGVAALAAFRFFA</sequence>
<keyword evidence="1" id="KW-0472">Membrane</keyword>
<name>A0A316C2A9_PSESE</name>
<evidence type="ECO:0008006" key="4">
    <source>
        <dbReference type="Google" id="ProtNLM"/>
    </source>
</evidence>
<protein>
    <recommendedName>
        <fullName evidence="4">DUF1640 domain-containing protein</fullName>
    </recommendedName>
</protein>
<keyword evidence="1" id="KW-0812">Transmembrane</keyword>
<keyword evidence="3" id="KW-1185">Reference proteome</keyword>
<dbReference type="RefSeq" id="WP_109613466.1">
    <property type="nucleotide sequence ID" value="NZ_QGGG01000010.1"/>
</dbReference>
<feature type="transmembrane region" description="Helical" evidence="1">
    <location>
        <begin position="70"/>
        <end position="91"/>
    </location>
</feature>
<gene>
    <name evidence="2" type="ORF">C7441_11019</name>
</gene>
<proteinExistence type="predicted"/>
<reference evidence="2 3" key="1">
    <citation type="submission" date="2018-05" db="EMBL/GenBank/DDBJ databases">
        <title>Genomic Encyclopedia of Type Strains, Phase IV (KMG-IV): sequencing the most valuable type-strain genomes for metagenomic binning, comparative biology and taxonomic classification.</title>
        <authorList>
            <person name="Goeker M."/>
        </authorList>
    </citation>
    <scope>NUCLEOTIDE SEQUENCE [LARGE SCALE GENOMIC DNA]</scope>
    <source>
        <strain evidence="2 3">DSM 6986</strain>
    </source>
</reference>
<dbReference type="Proteomes" id="UP000245396">
    <property type="component" value="Unassembled WGS sequence"/>
</dbReference>
<evidence type="ECO:0000256" key="1">
    <source>
        <dbReference type="SAM" id="Phobius"/>
    </source>
</evidence>
<dbReference type="OrthoDB" id="8453021at2"/>
<comment type="caution">
    <text evidence="2">The sequence shown here is derived from an EMBL/GenBank/DDBJ whole genome shotgun (WGS) entry which is preliminary data.</text>
</comment>
<keyword evidence="1" id="KW-1133">Transmembrane helix</keyword>
<dbReference type="EMBL" id="QGGG01000010">
    <property type="protein sequence ID" value="PWJ81487.1"/>
    <property type="molecule type" value="Genomic_DNA"/>
</dbReference>
<dbReference type="AlphaFoldDB" id="A0A316C2A9"/>